<evidence type="ECO:0000259" key="2">
    <source>
        <dbReference type="PROSITE" id="PS50011"/>
    </source>
</evidence>
<dbReference type="STRING" id="92696.A0A4R0RJP9"/>
<dbReference type="GO" id="GO:0005524">
    <property type="term" value="F:ATP binding"/>
    <property type="evidence" value="ECO:0007669"/>
    <property type="project" value="InterPro"/>
</dbReference>
<feature type="compositionally biased region" description="Polar residues" evidence="1">
    <location>
        <begin position="399"/>
        <end position="411"/>
    </location>
</feature>
<dbReference type="Pfam" id="PF07714">
    <property type="entry name" value="PK_Tyr_Ser-Thr"/>
    <property type="match status" value="1"/>
</dbReference>
<dbReference type="Proteomes" id="UP000292702">
    <property type="component" value="Unassembled WGS sequence"/>
</dbReference>
<dbReference type="InterPro" id="IPR011009">
    <property type="entry name" value="Kinase-like_dom_sf"/>
</dbReference>
<dbReference type="GO" id="GO:0004674">
    <property type="term" value="F:protein serine/threonine kinase activity"/>
    <property type="evidence" value="ECO:0007669"/>
    <property type="project" value="TreeGrafter"/>
</dbReference>
<evidence type="ECO:0000256" key="1">
    <source>
        <dbReference type="SAM" id="MobiDB-lite"/>
    </source>
</evidence>
<keyword evidence="4" id="KW-1185">Reference proteome</keyword>
<evidence type="ECO:0000313" key="3">
    <source>
        <dbReference type="EMBL" id="TCD64008.1"/>
    </source>
</evidence>
<proteinExistence type="predicted"/>
<comment type="caution">
    <text evidence="3">The sequence shown here is derived from an EMBL/GenBank/DDBJ whole genome shotgun (WGS) entry which is preliminary data.</text>
</comment>
<dbReference type="InterPro" id="IPR000719">
    <property type="entry name" value="Prot_kinase_dom"/>
</dbReference>
<dbReference type="AlphaFoldDB" id="A0A4R0RJP9"/>
<feature type="region of interest" description="Disordered" evidence="1">
    <location>
        <begin position="392"/>
        <end position="417"/>
    </location>
</feature>
<organism evidence="3 4">
    <name type="scientific">Steccherinum ochraceum</name>
    <dbReference type="NCBI Taxonomy" id="92696"/>
    <lineage>
        <taxon>Eukaryota</taxon>
        <taxon>Fungi</taxon>
        <taxon>Dikarya</taxon>
        <taxon>Basidiomycota</taxon>
        <taxon>Agaricomycotina</taxon>
        <taxon>Agaricomycetes</taxon>
        <taxon>Polyporales</taxon>
        <taxon>Steccherinaceae</taxon>
        <taxon>Steccherinum</taxon>
    </lineage>
</organism>
<dbReference type="InterPro" id="IPR051681">
    <property type="entry name" value="Ser/Thr_Kinases-Pseudokinases"/>
</dbReference>
<dbReference type="Gene3D" id="1.10.510.10">
    <property type="entry name" value="Transferase(Phosphotransferase) domain 1"/>
    <property type="match status" value="1"/>
</dbReference>
<sequence>MSSKWQVSLCHGYGSMTINFGVPRQALQSTRFKAHRKHLQRLLVKFSLKHGILPASLFLSGVKLFGDECHSMGSFADIYIGDLGGTKVALKRLRMFSMIEESKRAQLRRSFHHESLIWRGLSHPHVLSFFGVNDTAFKRSPCMVSPWMELGNIRSAADHLRQSLPAQAMVTQTLTWIQQITSGLAYLHSEEIVHGDLRGPNILVDSDKMIKLADFGLAVFAEGASRNYGSTRGGNARWLSPELIHPELFGLSSDRPTYSSDVFALGCVCVEICTSQAPYAGISDHQVIARVPYGLRPARPNFPDNTDLPDALWSTIMLCWTHTAVERPTALSLVETTKACITRRELTPPLDDNVLSHDAVAAAADNVLGERIVESTVHAWAGDRSDWQEYLQERKRAKSGSSPQWSRSHPGQNDAIL</sequence>
<dbReference type="EMBL" id="RWJN01000261">
    <property type="protein sequence ID" value="TCD64008.1"/>
    <property type="molecule type" value="Genomic_DNA"/>
</dbReference>
<dbReference type="PROSITE" id="PS50011">
    <property type="entry name" value="PROTEIN_KINASE_DOM"/>
    <property type="match status" value="1"/>
</dbReference>
<name>A0A4R0RJP9_9APHY</name>
<evidence type="ECO:0000313" key="4">
    <source>
        <dbReference type="Proteomes" id="UP000292702"/>
    </source>
</evidence>
<gene>
    <name evidence="3" type="ORF">EIP91_004676</name>
</gene>
<dbReference type="PANTHER" id="PTHR44329">
    <property type="entry name" value="SERINE/THREONINE-PROTEIN KINASE TNNI3K-RELATED"/>
    <property type="match status" value="1"/>
</dbReference>
<protein>
    <recommendedName>
        <fullName evidence="2">Protein kinase domain-containing protein</fullName>
    </recommendedName>
</protein>
<dbReference type="PANTHER" id="PTHR44329:SF214">
    <property type="entry name" value="PROTEIN KINASE DOMAIN-CONTAINING PROTEIN"/>
    <property type="match status" value="1"/>
</dbReference>
<feature type="domain" description="Protein kinase" evidence="2">
    <location>
        <begin position="64"/>
        <end position="341"/>
    </location>
</feature>
<reference evidence="3 4" key="1">
    <citation type="submission" date="2018-11" db="EMBL/GenBank/DDBJ databases">
        <title>Genome assembly of Steccherinum ochraceum LE-BIN_3174, the white-rot fungus of the Steccherinaceae family (The Residual Polyporoid clade, Polyporales, Basidiomycota).</title>
        <authorList>
            <person name="Fedorova T.V."/>
            <person name="Glazunova O.A."/>
            <person name="Landesman E.O."/>
            <person name="Moiseenko K.V."/>
            <person name="Psurtseva N.V."/>
            <person name="Savinova O.S."/>
            <person name="Shakhova N.V."/>
            <person name="Tyazhelova T.V."/>
            <person name="Vasina D.V."/>
        </authorList>
    </citation>
    <scope>NUCLEOTIDE SEQUENCE [LARGE SCALE GENOMIC DNA]</scope>
    <source>
        <strain evidence="3 4">LE-BIN_3174</strain>
    </source>
</reference>
<dbReference type="SUPFAM" id="SSF56112">
    <property type="entry name" value="Protein kinase-like (PK-like)"/>
    <property type="match status" value="1"/>
</dbReference>
<dbReference type="OrthoDB" id="2804215at2759"/>
<dbReference type="InterPro" id="IPR001245">
    <property type="entry name" value="Ser-Thr/Tyr_kinase_cat_dom"/>
</dbReference>
<accession>A0A4R0RJP9</accession>